<feature type="coiled-coil region" evidence="1">
    <location>
        <begin position="120"/>
        <end position="161"/>
    </location>
</feature>
<evidence type="ECO:0000256" key="1">
    <source>
        <dbReference type="SAM" id="Coils"/>
    </source>
</evidence>
<evidence type="ECO:0000313" key="2">
    <source>
        <dbReference type="EMBL" id="MTE27346.1"/>
    </source>
</evidence>
<protein>
    <submittedName>
        <fullName evidence="2">Uncharacterized protein</fullName>
    </submittedName>
</protein>
<dbReference type="Proteomes" id="UP000447545">
    <property type="component" value="Unassembled WGS sequence"/>
</dbReference>
<dbReference type="RefSeq" id="WP_155089370.1">
    <property type="nucleotide sequence ID" value="NZ_WJYA01000006.1"/>
</dbReference>
<organism evidence="2 3">
    <name type="scientific">Winogradskyella ouciana</name>
    <dbReference type="NCBI Taxonomy" id="2608631"/>
    <lineage>
        <taxon>Bacteria</taxon>
        <taxon>Pseudomonadati</taxon>
        <taxon>Bacteroidota</taxon>
        <taxon>Flavobacteriia</taxon>
        <taxon>Flavobacteriales</taxon>
        <taxon>Flavobacteriaceae</taxon>
        <taxon>Winogradskyella</taxon>
    </lineage>
</organism>
<reference evidence="2 3" key="1">
    <citation type="submission" date="2019-11" db="EMBL/GenBank/DDBJ databases">
        <title>Winogradskyella ouciana sp. nov., isolated from the hadal seawater of the Mariana Trench.</title>
        <authorList>
            <person name="Liu R."/>
        </authorList>
    </citation>
    <scope>NUCLEOTIDE SEQUENCE [LARGE SCALE GENOMIC DNA]</scope>
    <source>
        <strain evidence="2 3">ZXX205</strain>
    </source>
</reference>
<accession>A0A7K1GDH8</accession>
<keyword evidence="3" id="KW-1185">Reference proteome</keyword>
<dbReference type="AlphaFoldDB" id="A0A7K1GDH8"/>
<sequence>MKKIYLLLLMPLLLFTCDNEKKELMAEFNAFTEKSDSILKVHNSFENTLSDMSSTYDRLYESYKNKNINDSTILRDFEEQAKILERHDAIVRSHSKIIESHKNAEPDYESLDTYGLNEKIEKMKQWHQQMKEDHEVLKEEHESMEKHLAVLEKHIENLDSEN</sequence>
<evidence type="ECO:0000313" key="3">
    <source>
        <dbReference type="Proteomes" id="UP000447545"/>
    </source>
</evidence>
<name>A0A7K1GDH8_9FLAO</name>
<comment type="caution">
    <text evidence="2">The sequence shown here is derived from an EMBL/GenBank/DDBJ whole genome shotgun (WGS) entry which is preliminary data.</text>
</comment>
<dbReference type="EMBL" id="WJYA01000006">
    <property type="protein sequence ID" value="MTE27346.1"/>
    <property type="molecule type" value="Genomic_DNA"/>
</dbReference>
<gene>
    <name evidence="2" type="ORF">F1003_10440</name>
</gene>
<keyword evidence="1" id="KW-0175">Coiled coil</keyword>
<proteinExistence type="predicted"/>